<dbReference type="RefSeq" id="WP_255331378.1">
    <property type="nucleotide sequence ID" value="NZ_VOTZ01000001.1"/>
</dbReference>
<evidence type="ECO:0000313" key="2">
    <source>
        <dbReference type="Proteomes" id="UP001524383"/>
    </source>
</evidence>
<name>A0ABD4TIZ9_9EURY</name>
<reference evidence="1 2" key="1">
    <citation type="submission" date="2019-08" db="EMBL/GenBank/DDBJ databases">
        <authorList>
            <person name="Chen S.-C."/>
            <person name="Lai M.-C."/>
            <person name="You Y.-T."/>
        </authorList>
    </citation>
    <scope>NUCLEOTIDE SEQUENCE [LARGE SCALE GENOMIC DNA]</scope>
    <source>
        <strain evidence="1 2">P2F9704a</strain>
    </source>
</reference>
<comment type="caution">
    <text evidence="1">The sequence shown here is derived from an EMBL/GenBank/DDBJ whole genome shotgun (WGS) entry which is preliminary data.</text>
</comment>
<dbReference type="Proteomes" id="UP001524383">
    <property type="component" value="Unassembled WGS sequence"/>
</dbReference>
<protein>
    <submittedName>
        <fullName evidence="1">Uncharacterized protein</fullName>
    </submittedName>
</protein>
<organism evidence="1 2">
    <name type="scientific">Methanocalculus taiwanensis</name>
    <dbReference type="NCBI Taxonomy" id="106207"/>
    <lineage>
        <taxon>Archaea</taxon>
        <taxon>Methanobacteriati</taxon>
        <taxon>Methanobacteriota</taxon>
        <taxon>Stenosarchaea group</taxon>
        <taxon>Methanomicrobia</taxon>
        <taxon>Methanomicrobiales</taxon>
        <taxon>Methanocalculaceae</taxon>
        <taxon>Methanocalculus</taxon>
    </lineage>
</organism>
<gene>
    <name evidence="1" type="ORF">FTO68_00480</name>
</gene>
<dbReference type="AlphaFoldDB" id="A0ABD4TIZ9"/>
<sequence>MLKLTEFPVRAQLWLLDHMVERKLLSSGEGAAVLKRMLGRKRWLPRKECEKRIVFWEGME</sequence>
<evidence type="ECO:0000313" key="1">
    <source>
        <dbReference type="EMBL" id="MCQ1537472.1"/>
    </source>
</evidence>
<keyword evidence="2" id="KW-1185">Reference proteome</keyword>
<accession>A0ABD4TIZ9</accession>
<dbReference type="EMBL" id="VOTZ01000001">
    <property type="protein sequence ID" value="MCQ1537472.1"/>
    <property type="molecule type" value="Genomic_DNA"/>
</dbReference>
<proteinExistence type="predicted"/>